<keyword evidence="11" id="KW-1185">Reference proteome</keyword>
<dbReference type="Proteomes" id="UP000663866">
    <property type="component" value="Unassembled WGS sequence"/>
</dbReference>
<dbReference type="InterPro" id="IPR000904">
    <property type="entry name" value="Sec7_dom"/>
</dbReference>
<dbReference type="CDD" id="cd22088">
    <property type="entry name" value="F-box_FBXO8"/>
    <property type="match status" value="1"/>
</dbReference>
<dbReference type="OrthoDB" id="430364at2759"/>
<dbReference type="EMBL" id="CAJOBG010000782">
    <property type="protein sequence ID" value="CAF3857516.1"/>
    <property type="molecule type" value="Genomic_DNA"/>
</dbReference>
<evidence type="ECO:0000313" key="10">
    <source>
        <dbReference type="Proteomes" id="UP000663834"/>
    </source>
</evidence>
<proteinExistence type="predicted"/>
<dbReference type="Pfam" id="PF01369">
    <property type="entry name" value="Sec7"/>
    <property type="match status" value="1"/>
</dbReference>
<dbReference type="Proteomes" id="UP000663834">
    <property type="component" value="Unassembled WGS sequence"/>
</dbReference>
<dbReference type="Proteomes" id="UP000663842">
    <property type="component" value="Unassembled WGS sequence"/>
</dbReference>
<dbReference type="InterPro" id="IPR035999">
    <property type="entry name" value="Sec7_dom_sf"/>
</dbReference>
<dbReference type="EMBL" id="CAJOBF010001930">
    <property type="protein sequence ID" value="CAF3996336.1"/>
    <property type="molecule type" value="Genomic_DNA"/>
</dbReference>
<dbReference type="Proteomes" id="UP000663855">
    <property type="component" value="Unassembled WGS sequence"/>
</dbReference>
<dbReference type="PANTHER" id="PTHR10663:SF372">
    <property type="entry name" value="F-BOX ONLY PROTEIN 8"/>
    <property type="match status" value="1"/>
</dbReference>
<organism evidence="4 10">
    <name type="scientific">Rotaria magnacalcarata</name>
    <dbReference type="NCBI Taxonomy" id="392030"/>
    <lineage>
        <taxon>Eukaryota</taxon>
        <taxon>Metazoa</taxon>
        <taxon>Spiralia</taxon>
        <taxon>Gnathifera</taxon>
        <taxon>Rotifera</taxon>
        <taxon>Eurotatoria</taxon>
        <taxon>Bdelloidea</taxon>
        <taxon>Philodinida</taxon>
        <taxon>Philodinidae</taxon>
        <taxon>Rotaria</taxon>
    </lineage>
</organism>
<dbReference type="InterPro" id="IPR036047">
    <property type="entry name" value="F-box-like_dom_sf"/>
</dbReference>
<dbReference type="EMBL" id="CAJNRF010008254">
    <property type="protein sequence ID" value="CAF2099911.1"/>
    <property type="molecule type" value="Genomic_DNA"/>
</dbReference>
<dbReference type="EMBL" id="CAJNRG010013161">
    <property type="protein sequence ID" value="CAF2146059.1"/>
    <property type="molecule type" value="Genomic_DNA"/>
</dbReference>
<dbReference type="SUPFAM" id="SSF48425">
    <property type="entry name" value="Sec7 domain"/>
    <property type="match status" value="1"/>
</dbReference>
<dbReference type="Pfam" id="PF12937">
    <property type="entry name" value="F-box-like"/>
    <property type="match status" value="1"/>
</dbReference>
<dbReference type="GO" id="GO:0005085">
    <property type="term" value="F:guanyl-nucleotide exchange factor activity"/>
    <property type="evidence" value="ECO:0007669"/>
    <property type="project" value="InterPro"/>
</dbReference>
<evidence type="ECO:0000313" key="5">
    <source>
        <dbReference type="EMBL" id="CAF2075551.1"/>
    </source>
</evidence>
<dbReference type="AlphaFoldDB" id="A0A816HFD1"/>
<dbReference type="PROSITE" id="PS50181">
    <property type="entry name" value="FBOX"/>
    <property type="match status" value="1"/>
</dbReference>
<dbReference type="PANTHER" id="PTHR10663">
    <property type="entry name" value="GUANYL-NUCLEOTIDE EXCHANGE FACTOR"/>
    <property type="match status" value="1"/>
</dbReference>
<dbReference type="InterPro" id="IPR001810">
    <property type="entry name" value="F-box_dom"/>
</dbReference>
<evidence type="ECO:0000313" key="6">
    <source>
        <dbReference type="EMBL" id="CAF2099911.1"/>
    </source>
</evidence>
<feature type="domain" description="F-box" evidence="1">
    <location>
        <begin position="23"/>
        <end position="66"/>
    </location>
</feature>
<dbReference type="Gene3D" id="1.20.1280.50">
    <property type="match status" value="1"/>
</dbReference>
<feature type="domain" description="SEC7" evidence="2">
    <location>
        <begin position="105"/>
        <end position="265"/>
    </location>
</feature>
<accession>A0A816HFD1</accession>
<evidence type="ECO:0000259" key="1">
    <source>
        <dbReference type="PROSITE" id="PS50181"/>
    </source>
</evidence>
<dbReference type="SUPFAM" id="SSF81383">
    <property type="entry name" value="F-box domain"/>
    <property type="match status" value="1"/>
</dbReference>
<dbReference type="Proteomes" id="UP000663856">
    <property type="component" value="Unassembled WGS sequence"/>
</dbReference>
<evidence type="ECO:0000313" key="3">
    <source>
        <dbReference type="EMBL" id="CAF1544691.1"/>
    </source>
</evidence>
<evidence type="ECO:0000313" key="4">
    <source>
        <dbReference type="EMBL" id="CAF1686614.1"/>
    </source>
</evidence>
<dbReference type="InterPro" id="IPR048003">
    <property type="entry name" value="FBXO8_F-box"/>
</dbReference>
<dbReference type="EMBL" id="CAJNOV010014243">
    <property type="protein sequence ID" value="CAF1544691.1"/>
    <property type="molecule type" value="Genomic_DNA"/>
</dbReference>
<dbReference type="EMBL" id="CAJNRE010008745">
    <property type="protein sequence ID" value="CAF2075551.1"/>
    <property type="molecule type" value="Genomic_DNA"/>
</dbReference>
<reference evidence="4" key="1">
    <citation type="submission" date="2021-02" db="EMBL/GenBank/DDBJ databases">
        <authorList>
            <person name="Nowell W R."/>
        </authorList>
    </citation>
    <scope>NUCLEOTIDE SEQUENCE</scope>
</reference>
<dbReference type="Gene3D" id="1.10.1000.11">
    <property type="entry name" value="Arf Nucleotide-binding Site Opener,domain 2"/>
    <property type="match status" value="1"/>
</dbReference>
<dbReference type="Proteomes" id="UP000663887">
    <property type="component" value="Unassembled WGS sequence"/>
</dbReference>
<dbReference type="PROSITE" id="PS50190">
    <property type="entry name" value="SEC7"/>
    <property type="match status" value="1"/>
</dbReference>
<evidence type="ECO:0008006" key="12">
    <source>
        <dbReference type="Google" id="ProtNLM"/>
    </source>
</evidence>
<gene>
    <name evidence="3" type="ORF">CJN711_LOCUS29961</name>
    <name evidence="4" type="ORF">KQP761_LOCUS38857</name>
    <name evidence="5" type="ORF">MBJ925_LOCUS17500</name>
    <name evidence="8" type="ORF">OVN521_LOCUS7194</name>
    <name evidence="9" type="ORF">UXM345_LOCUS15908</name>
    <name evidence="6" type="ORF">WKI299_LOCUS20025</name>
    <name evidence="7" type="ORF">XDN619_LOCUS27743</name>
</gene>
<comment type="caution">
    <text evidence="4">The sequence shown here is derived from an EMBL/GenBank/DDBJ whole genome shotgun (WGS) entry which is preliminary data.</text>
</comment>
<name>A0A816HFD1_9BILA</name>
<dbReference type="GO" id="GO:0032012">
    <property type="term" value="P:regulation of ARF protein signal transduction"/>
    <property type="evidence" value="ECO:0007669"/>
    <property type="project" value="InterPro"/>
</dbReference>
<dbReference type="EMBL" id="CAJNOW010022111">
    <property type="protein sequence ID" value="CAF1686614.1"/>
    <property type="molecule type" value="Genomic_DNA"/>
</dbReference>
<dbReference type="InterPro" id="IPR023394">
    <property type="entry name" value="Sec7_C_sf"/>
</dbReference>
<evidence type="ECO:0000313" key="7">
    <source>
        <dbReference type="EMBL" id="CAF2146059.1"/>
    </source>
</evidence>
<sequence length="276" mass="31894">MGQILDREIAGPTSNNQNQIIKFSDITQLPPELAFQILKNLNATDLCLAACVWQTLASDEILWLGLCKSNWAYVSIYSRAREEGISFRKIFLQLDEGTLRFNAGQGLQYFIENRLLDDSCEELTKFIHNTRKLRASEKRRLLQTRRDILERLIELQSYENQFLPNALRQFFAKLDAPEDRNEYLSFLIENFSKRFHECNKDLGLSTETIYVLCFSLILLSIDLTSPHVKNKMSKREFIRNTRRAIINGALSDELAGHLYDNIYLIGHVARSTASAH</sequence>
<dbReference type="SMART" id="SM00222">
    <property type="entry name" value="Sec7"/>
    <property type="match status" value="1"/>
</dbReference>
<evidence type="ECO:0000313" key="8">
    <source>
        <dbReference type="EMBL" id="CAF3857516.1"/>
    </source>
</evidence>
<evidence type="ECO:0000313" key="11">
    <source>
        <dbReference type="Proteomes" id="UP000663866"/>
    </source>
</evidence>
<protein>
    <recommendedName>
        <fullName evidence="12">F-box protein 8</fullName>
    </recommendedName>
</protein>
<evidence type="ECO:0000313" key="9">
    <source>
        <dbReference type="EMBL" id="CAF3996336.1"/>
    </source>
</evidence>
<evidence type="ECO:0000259" key="2">
    <source>
        <dbReference type="PROSITE" id="PS50190"/>
    </source>
</evidence>
<dbReference type="Proteomes" id="UP000663824">
    <property type="component" value="Unassembled WGS sequence"/>
</dbReference>